<dbReference type="EMBL" id="CM042058">
    <property type="protein sequence ID" value="KAI3684866.1"/>
    <property type="molecule type" value="Genomic_DNA"/>
</dbReference>
<sequence length="244" mass="26972">MEKLGLVGHVAPTKKEKIKAYLKVLPAYMMLMVNNSKDSNLRETIEEAQILEDVYARDNLEKVVVVGEKRKWQSNYGPPNSAEASTMEIVTPLFTLVPSVGNLIIPPETALEKGEPSRVSGRAFQMTTCEAKASTDVVSGTFFLNSVPARVLFDSSARFSFISESFRQNLVMPTNSLENALVVEIANGSQVLIRDVLRECTLGIEGKEFLIKLMLMVIGGFDVVVGMDWLAKNHAEILCSKKMI</sequence>
<reference evidence="1 2" key="2">
    <citation type="journal article" date="2022" name="Mol. Ecol. Resour.">
        <title>The genomes of chicory, endive, great burdock and yacon provide insights into Asteraceae paleo-polyploidization history and plant inulin production.</title>
        <authorList>
            <person name="Fan W."/>
            <person name="Wang S."/>
            <person name="Wang H."/>
            <person name="Wang A."/>
            <person name="Jiang F."/>
            <person name="Liu H."/>
            <person name="Zhao H."/>
            <person name="Xu D."/>
            <person name="Zhang Y."/>
        </authorList>
    </citation>
    <scope>NUCLEOTIDE SEQUENCE [LARGE SCALE GENOMIC DNA]</scope>
    <source>
        <strain evidence="2">cv. Niubang</strain>
    </source>
</reference>
<proteinExistence type="predicted"/>
<protein>
    <submittedName>
        <fullName evidence="1">Uncharacterized protein</fullName>
    </submittedName>
</protein>
<evidence type="ECO:0000313" key="2">
    <source>
        <dbReference type="Proteomes" id="UP001055879"/>
    </source>
</evidence>
<reference evidence="2" key="1">
    <citation type="journal article" date="2022" name="Mol. Ecol. Resour.">
        <title>The genomes of chicory, endive, great burdock and yacon provide insights into Asteraceae palaeo-polyploidization history and plant inulin production.</title>
        <authorList>
            <person name="Fan W."/>
            <person name="Wang S."/>
            <person name="Wang H."/>
            <person name="Wang A."/>
            <person name="Jiang F."/>
            <person name="Liu H."/>
            <person name="Zhao H."/>
            <person name="Xu D."/>
            <person name="Zhang Y."/>
        </authorList>
    </citation>
    <scope>NUCLEOTIDE SEQUENCE [LARGE SCALE GENOMIC DNA]</scope>
    <source>
        <strain evidence="2">cv. Niubang</strain>
    </source>
</reference>
<accession>A0ACB8YIE6</accession>
<evidence type="ECO:0000313" key="1">
    <source>
        <dbReference type="EMBL" id="KAI3684866.1"/>
    </source>
</evidence>
<comment type="caution">
    <text evidence="1">The sequence shown here is derived from an EMBL/GenBank/DDBJ whole genome shotgun (WGS) entry which is preliminary data.</text>
</comment>
<gene>
    <name evidence="1" type="ORF">L6452_34093</name>
</gene>
<name>A0ACB8YIE6_ARCLA</name>
<organism evidence="1 2">
    <name type="scientific">Arctium lappa</name>
    <name type="common">Greater burdock</name>
    <name type="synonym">Lappa major</name>
    <dbReference type="NCBI Taxonomy" id="4217"/>
    <lineage>
        <taxon>Eukaryota</taxon>
        <taxon>Viridiplantae</taxon>
        <taxon>Streptophyta</taxon>
        <taxon>Embryophyta</taxon>
        <taxon>Tracheophyta</taxon>
        <taxon>Spermatophyta</taxon>
        <taxon>Magnoliopsida</taxon>
        <taxon>eudicotyledons</taxon>
        <taxon>Gunneridae</taxon>
        <taxon>Pentapetalae</taxon>
        <taxon>asterids</taxon>
        <taxon>campanulids</taxon>
        <taxon>Asterales</taxon>
        <taxon>Asteraceae</taxon>
        <taxon>Carduoideae</taxon>
        <taxon>Cardueae</taxon>
        <taxon>Arctiinae</taxon>
        <taxon>Arctium</taxon>
    </lineage>
</organism>
<dbReference type="Proteomes" id="UP001055879">
    <property type="component" value="Linkage Group LG12"/>
</dbReference>
<keyword evidence="2" id="KW-1185">Reference proteome</keyword>